<evidence type="ECO:0000313" key="4">
    <source>
        <dbReference type="Proteomes" id="UP000285575"/>
    </source>
</evidence>
<feature type="domain" description="CHAT" evidence="2">
    <location>
        <begin position="805"/>
        <end position="1103"/>
    </location>
</feature>
<evidence type="ECO:0000313" key="3">
    <source>
        <dbReference type="EMBL" id="RVU43763.1"/>
    </source>
</evidence>
<dbReference type="Pfam" id="PF13424">
    <property type="entry name" value="TPR_12"/>
    <property type="match status" value="1"/>
</dbReference>
<reference evidence="3 4" key="1">
    <citation type="submission" date="2019-01" db="EMBL/GenBank/DDBJ databases">
        <authorList>
            <person name="Chen W.-M."/>
        </authorList>
    </citation>
    <scope>NUCLEOTIDE SEQUENCE [LARGE SCALE GENOMIC DNA]</scope>
    <source>
        <strain evidence="3 4">KYPY4</strain>
    </source>
</reference>
<dbReference type="Gene3D" id="1.25.40.10">
    <property type="entry name" value="Tetratricopeptide repeat domain"/>
    <property type="match status" value="2"/>
</dbReference>
<keyword evidence="4" id="KW-1185">Reference proteome</keyword>
<feature type="signal peptide" evidence="1">
    <location>
        <begin position="1"/>
        <end position="27"/>
    </location>
</feature>
<dbReference type="OrthoDB" id="9771112at2"/>
<dbReference type="SUPFAM" id="SSF48452">
    <property type="entry name" value="TPR-like"/>
    <property type="match status" value="2"/>
</dbReference>
<proteinExistence type="predicted"/>
<comment type="caution">
    <text evidence="3">The sequence shown here is derived from an EMBL/GenBank/DDBJ whole genome shotgun (WGS) entry which is preliminary data.</text>
</comment>
<organism evidence="3 4">
    <name type="scientific">Rubrivivax rivuli</name>
    <dbReference type="NCBI Taxonomy" id="1862385"/>
    <lineage>
        <taxon>Bacteria</taxon>
        <taxon>Pseudomonadati</taxon>
        <taxon>Pseudomonadota</taxon>
        <taxon>Betaproteobacteria</taxon>
        <taxon>Burkholderiales</taxon>
        <taxon>Sphaerotilaceae</taxon>
        <taxon>Rubrivivax</taxon>
    </lineage>
</organism>
<dbReference type="InterPro" id="IPR011990">
    <property type="entry name" value="TPR-like_helical_dom_sf"/>
</dbReference>
<gene>
    <name evidence="3" type="ORF">EOE66_18990</name>
</gene>
<evidence type="ECO:0000256" key="1">
    <source>
        <dbReference type="SAM" id="SignalP"/>
    </source>
</evidence>
<feature type="chain" id="PRO_5019473277" evidence="1">
    <location>
        <begin position="28"/>
        <end position="1105"/>
    </location>
</feature>
<dbReference type="Proteomes" id="UP000285575">
    <property type="component" value="Unassembled WGS sequence"/>
</dbReference>
<sequence length="1105" mass="120168">MSRMVWFVSWCRLVCGWAVAWSLAAFAGFAAAAGIAPPTPTEAGWRLVQQAQAEAQAQRWPKATALLTKAVAQLPQAAHPRELLMRSLAKQGRYAEAAQEGQAALALSSDLALVLYVTRLHMLLGDWGQAKALFALAVHRDPLAPILPMRQAEVALATGDRAAARRYYAQALPLMEDDSALDEAPEAERAWLRQAYTAGRAHRAAWRAWLAALKQPSPARWQQALAQVRVAFGPQHLMVAQVLYDQARTARTPAEHQEALRLLNQSLALSEQALGANHPLVLACREQMAFVLNMLGRHAEALSHAAAAVVGYDRVLRPGDLKVLGPLGTLATAAHFLGHAVLAGAAWQRRDALAHAQRGPFSALALGTRIDLAQHHANLGDLARADRLVREVEARLPEAAQDADLAPALRSLAALLGGWGEAQKAAALLGQASRLQPNPALAGFATEQLQVQRAQEQLASGNHDAALAALRALQQQAEREHGAQSREALRAEGRVLDALTQAERNDEALALARLRLPRLQRLAPEAWPLRWSNALYIALHSPDPGERRDTLRWMQAVALAAPIAATSRRELHWHLARMLPDHQAPATGLLHGRVAVALTDTTRADLAAAGAGAGRAFAVSSHEKYRDLVVALLRQGRHAEAEAVLQRMRSDGLAELAGSDASPSALSCVQDECRWLAQLTDMGRQLLALERAEPHVRLAQTPALSAEWERLTREFETSQREAAQRAGLTSTELTAGLPPGAVLLRVLVDWGVVWLWGHAPGARDAADRHFVISVPLPKQPLDELLQDLRSKLGDAKSDLPALRQQLQGLHGLLIAPLQPWLDRVTAGVPVPLLLVAPDQALAQLSFAALFDGRRYLVERYAVGYFNDGARAHMAAAPTLRRQAAFGLTEGLRGYRPLLHTQAEVVTLAQRVPGLPPRLDGAFTRPAFEAVLQANRQGGPERTPIVHVASHFEFGPAEDPDKGLLLGDGSLWPLSELRRVDFTGTELLTLSACQTAESRGLLRRRWLEVDGFAQLALKNGAHAVMATLWPAYDWAAAPLMGRFYAQWGRPAESDALLSKPHALRQAQLDLMKGQADGQPLRSARGRLLQARHPAEWAPFVVLGNWR</sequence>
<dbReference type="AlphaFoldDB" id="A0A437RAJ3"/>
<dbReference type="EMBL" id="SACR01000006">
    <property type="protein sequence ID" value="RVU43763.1"/>
    <property type="molecule type" value="Genomic_DNA"/>
</dbReference>
<dbReference type="Pfam" id="PF12770">
    <property type="entry name" value="CHAT"/>
    <property type="match status" value="1"/>
</dbReference>
<name>A0A437RAJ3_9BURK</name>
<evidence type="ECO:0000259" key="2">
    <source>
        <dbReference type="Pfam" id="PF12770"/>
    </source>
</evidence>
<dbReference type="InterPro" id="IPR024983">
    <property type="entry name" value="CHAT_dom"/>
</dbReference>
<keyword evidence="1" id="KW-0732">Signal</keyword>
<protein>
    <submittedName>
        <fullName evidence="3">CHAT domain-containing protein</fullName>
    </submittedName>
</protein>
<accession>A0A437RAJ3</accession>